<keyword evidence="2" id="KW-1185">Reference proteome</keyword>
<comment type="caution">
    <text evidence="1">The sequence shown here is derived from an EMBL/GenBank/DDBJ whole genome shotgun (WGS) entry which is preliminary data.</text>
</comment>
<dbReference type="EMBL" id="JAWDGP010002355">
    <property type="protein sequence ID" value="KAK3783794.1"/>
    <property type="molecule type" value="Genomic_DNA"/>
</dbReference>
<sequence length="126" mass="14397">MSLIETAHSTAPLRAQRYFVLYRYTSEIAPAQSPEMTPCLLLVLAVIRPWETLVLENVIIDVAARSKFNDPIQFAHLSLPLKSSLSPHEHAWLTLLTRVSMQYRPDCNSYTISASGQFFKRFMVIQ</sequence>
<reference evidence="1" key="1">
    <citation type="journal article" date="2023" name="G3 (Bethesda)">
        <title>A reference genome for the long-term kleptoplast-retaining sea slug Elysia crispata morphotype clarki.</title>
        <authorList>
            <person name="Eastman K.E."/>
            <person name="Pendleton A.L."/>
            <person name="Shaikh M.A."/>
            <person name="Suttiyut T."/>
            <person name="Ogas R."/>
            <person name="Tomko P."/>
            <person name="Gavelis G."/>
            <person name="Widhalm J.R."/>
            <person name="Wisecaver J.H."/>
        </authorList>
    </citation>
    <scope>NUCLEOTIDE SEQUENCE</scope>
    <source>
        <strain evidence="1">ECLA1</strain>
    </source>
</reference>
<proteinExistence type="predicted"/>
<dbReference type="AlphaFoldDB" id="A0AAE1DUV3"/>
<organism evidence="1 2">
    <name type="scientific">Elysia crispata</name>
    <name type="common">lettuce slug</name>
    <dbReference type="NCBI Taxonomy" id="231223"/>
    <lineage>
        <taxon>Eukaryota</taxon>
        <taxon>Metazoa</taxon>
        <taxon>Spiralia</taxon>
        <taxon>Lophotrochozoa</taxon>
        <taxon>Mollusca</taxon>
        <taxon>Gastropoda</taxon>
        <taxon>Heterobranchia</taxon>
        <taxon>Euthyneura</taxon>
        <taxon>Panpulmonata</taxon>
        <taxon>Sacoglossa</taxon>
        <taxon>Placobranchoidea</taxon>
        <taxon>Plakobranchidae</taxon>
        <taxon>Elysia</taxon>
    </lineage>
</organism>
<dbReference type="Proteomes" id="UP001283361">
    <property type="component" value="Unassembled WGS sequence"/>
</dbReference>
<evidence type="ECO:0000313" key="1">
    <source>
        <dbReference type="EMBL" id="KAK3783794.1"/>
    </source>
</evidence>
<name>A0AAE1DUV3_9GAST</name>
<gene>
    <name evidence="1" type="ORF">RRG08_063455</name>
</gene>
<accession>A0AAE1DUV3</accession>
<evidence type="ECO:0000313" key="2">
    <source>
        <dbReference type="Proteomes" id="UP001283361"/>
    </source>
</evidence>
<protein>
    <submittedName>
        <fullName evidence="1">Uncharacterized protein</fullName>
    </submittedName>
</protein>